<keyword evidence="1" id="KW-0067">ATP-binding</keyword>
<proteinExistence type="inferred from homology"/>
<feature type="non-terminal residue" evidence="3">
    <location>
        <position position="155"/>
    </location>
</feature>
<name>A0A3E2GUW5_SCYLI</name>
<dbReference type="PROSITE" id="PS00674">
    <property type="entry name" value="AAA"/>
    <property type="match status" value="1"/>
</dbReference>
<gene>
    <name evidence="3" type="ORF">B7463_g11525</name>
</gene>
<evidence type="ECO:0000256" key="1">
    <source>
        <dbReference type="RuleBase" id="RU003651"/>
    </source>
</evidence>
<dbReference type="SUPFAM" id="SSF52540">
    <property type="entry name" value="P-loop containing nucleoside triphosphate hydrolases"/>
    <property type="match status" value="1"/>
</dbReference>
<dbReference type="Pfam" id="PF00004">
    <property type="entry name" value="AAA"/>
    <property type="match status" value="1"/>
</dbReference>
<comment type="similarity">
    <text evidence="1">Belongs to the AAA ATPase family.</text>
</comment>
<dbReference type="OrthoDB" id="3558415at2759"/>
<dbReference type="AlphaFoldDB" id="A0A3E2GUW5"/>
<dbReference type="PANTHER" id="PTHR23070">
    <property type="entry name" value="BCS1 AAA-TYPE ATPASE"/>
    <property type="match status" value="1"/>
</dbReference>
<dbReference type="STRING" id="5539.A0A3E2GUW5"/>
<accession>A0A3E2GUW5</accession>
<dbReference type="InterPro" id="IPR003959">
    <property type="entry name" value="ATPase_AAA_core"/>
</dbReference>
<protein>
    <recommendedName>
        <fullName evidence="2">ATPase AAA-type core domain-containing protein</fullName>
    </recommendedName>
</protein>
<feature type="non-terminal residue" evidence="3">
    <location>
        <position position="1"/>
    </location>
</feature>
<evidence type="ECO:0000259" key="2">
    <source>
        <dbReference type="Pfam" id="PF00004"/>
    </source>
</evidence>
<sequence>MEFANSDLTDEDLPILFSSLPARCIMLLEDIDSAGLERRQEKGDQQYSQEQKKGISFSGLINVLDGVSSVEGRVLVMTTNYLDRLDEALVRAGRIDYKVEFTNATQFTLRENVNVAKVFVQKYCYLYNGGRDLEDVQDAIEDLARIADDRINQLD</sequence>
<evidence type="ECO:0000313" key="3">
    <source>
        <dbReference type="EMBL" id="RFU24817.1"/>
    </source>
</evidence>
<comment type="caution">
    <text evidence="3">The sequence shown here is derived from an EMBL/GenBank/DDBJ whole genome shotgun (WGS) entry which is preliminary data.</text>
</comment>
<dbReference type="Gene3D" id="3.40.50.300">
    <property type="entry name" value="P-loop containing nucleotide triphosphate hydrolases"/>
    <property type="match status" value="1"/>
</dbReference>
<dbReference type="InterPro" id="IPR027417">
    <property type="entry name" value="P-loop_NTPase"/>
</dbReference>
<reference evidence="3 4" key="1">
    <citation type="submission" date="2018-05" db="EMBL/GenBank/DDBJ databases">
        <title>Draft genome sequence of Scytalidium lignicola DSM 105466, a ubiquitous saprotrophic fungus.</title>
        <authorList>
            <person name="Buettner E."/>
            <person name="Gebauer A.M."/>
            <person name="Hofrichter M."/>
            <person name="Liers C."/>
            <person name="Kellner H."/>
        </authorList>
    </citation>
    <scope>NUCLEOTIDE SEQUENCE [LARGE SCALE GENOMIC DNA]</scope>
    <source>
        <strain evidence="3 4">DSM 105466</strain>
    </source>
</reference>
<dbReference type="GO" id="GO:0016887">
    <property type="term" value="F:ATP hydrolysis activity"/>
    <property type="evidence" value="ECO:0007669"/>
    <property type="project" value="InterPro"/>
</dbReference>
<dbReference type="Proteomes" id="UP000258309">
    <property type="component" value="Unassembled WGS sequence"/>
</dbReference>
<dbReference type="InterPro" id="IPR050747">
    <property type="entry name" value="Mitochondrial_chaperone_BCS1"/>
</dbReference>
<dbReference type="EMBL" id="NCSJ02000399">
    <property type="protein sequence ID" value="RFU24817.1"/>
    <property type="molecule type" value="Genomic_DNA"/>
</dbReference>
<dbReference type="GO" id="GO:0005524">
    <property type="term" value="F:ATP binding"/>
    <property type="evidence" value="ECO:0007669"/>
    <property type="project" value="UniProtKB-KW"/>
</dbReference>
<keyword evidence="1" id="KW-0547">Nucleotide-binding</keyword>
<keyword evidence="4" id="KW-1185">Reference proteome</keyword>
<feature type="domain" description="ATPase AAA-type core" evidence="2">
    <location>
        <begin position="22"/>
        <end position="102"/>
    </location>
</feature>
<dbReference type="InterPro" id="IPR003960">
    <property type="entry name" value="ATPase_AAA_CS"/>
</dbReference>
<organism evidence="3 4">
    <name type="scientific">Scytalidium lignicola</name>
    <name type="common">Hyphomycete</name>
    <dbReference type="NCBI Taxonomy" id="5539"/>
    <lineage>
        <taxon>Eukaryota</taxon>
        <taxon>Fungi</taxon>
        <taxon>Dikarya</taxon>
        <taxon>Ascomycota</taxon>
        <taxon>Pezizomycotina</taxon>
        <taxon>Leotiomycetes</taxon>
        <taxon>Leotiomycetes incertae sedis</taxon>
        <taxon>Scytalidium</taxon>
    </lineage>
</organism>
<evidence type="ECO:0000313" key="4">
    <source>
        <dbReference type="Proteomes" id="UP000258309"/>
    </source>
</evidence>